<dbReference type="PANTHER" id="PTHR44167">
    <property type="entry name" value="OVARIAN-SPECIFIC SERINE/THREONINE-PROTEIN KINASE LOK-RELATED"/>
    <property type="match status" value="1"/>
</dbReference>
<dbReference type="InterPro" id="IPR008271">
    <property type="entry name" value="Ser/Thr_kinase_AS"/>
</dbReference>
<accession>G2QJG1</accession>
<dbReference type="PANTHER" id="PTHR44167:SF24">
    <property type="entry name" value="SERINE_THREONINE-PROTEIN KINASE CHK2"/>
    <property type="match status" value="1"/>
</dbReference>
<evidence type="ECO:0000313" key="4">
    <source>
        <dbReference type="Proteomes" id="UP000007322"/>
    </source>
</evidence>
<dbReference type="InterPro" id="IPR000719">
    <property type="entry name" value="Prot_kinase_dom"/>
</dbReference>
<dbReference type="SMART" id="SM00220">
    <property type="entry name" value="S_TKc"/>
    <property type="match status" value="1"/>
</dbReference>
<dbReference type="PROSITE" id="PS00108">
    <property type="entry name" value="PROTEIN_KINASE_ST"/>
    <property type="match status" value="1"/>
</dbReference>
<dbReference type="AlphaFoldDB" id="G2QJG1"/>
<protein>
    <recommendedName>
        <fullName evidence="2">Protein kinase domain-containing protein</fullName>
    </recommendedName>
</protein>
<dbReference type="GeneID" id="11506913"/>
<evidence type="ECO:0000313" key="3">
    <source>
        <dbReference type="EMBL" id="AEO59718.1"/>
    </source>
</evidence>
<dbReference type="KEGG" id="mtm:MYCTH_103628"/>
<feature type="compositionally biased region" description="Basic and acidic residues" evidence="1">
    <location>
        <begin position="331"/>
        <end position="345"/>
    </location>
</feature>
<evidence type="ECO:0000256" key="1">
    <source>
        <dbReference type="SAM" id="MobiDB-lite"/>
    </source>
</evidence>
<dbReference type="Gene3D" id="1.10.510.10">
    <property type="entry name" value="Transferase(Phosphotransferase) domain 1"/>
    <property type="match status" value="1"/>
</dbReference>
<dbReference type="GO" id="GO:0005524">
    <property type="term" value="F:ATP binding"/>
    <property type="evidence" value="ECO:0007669"/>
    <property type="project" value="InterPro"/>
</dbReference>
<keyword evidence="4" id="KW-1185">Reference proteome</keyword>
<sequence>MARLLTTDAVLLGRISSYTVIKELHRAADEGAVYLARNRDGENCIIKSIRGHWRLRNEADILKRYQSETPFLRPLVDEIREPADPPSIVLRYLDSDVLTESNKKRLSRPEIKQVARCVLEALRVLHRDGMVHTDVKLDNVFVNYGQGGQRFCEVQLGDCGGVVSQESSFAKEGHLIGAGFTRSPEATFQLPWTTATDIWSFGTALLSLVLGGGYHLFNPKVEGVGPEDDAYEFTVLKRMHKFFGPFPQSFSDFNDQDTMTIINFINQQEPPAKPFARAGPREIPPADKEFILKIMKLDPRDRPTAEELLADAWFTEESSDTRAPLPGEVGEPGKSKHPGEEGPGT</sequence>
<dbReference type="SUPFAM" id="SSF56112">
    <property type="entry name" value="Protein kinase-like (PK-like)"/>
    <property type="match status" value="1"/>
</dbReference>
<feature type="domain" description="Protein kinase" evidence="2">
    <location>
        <begin position="1"/>
        <end position="314"/>
    </location>
</feature>
<reference evidence="3 4" key="1">
    <citation type="journal article" date="2011" name="Nat. Biotechnol.">
        <title>Comparative genomic analysis of the thermophilic biomass-degrading fungi Myceliophthora thermophila and Thielavia terrestris.</title>
        <authorList>
            <person name="Berka R.M."/>
            <person name="Grigoriev I.V."/>
            <person name="Otillar R."/>
            <person name="Salamov A."/>
            <person name="Grimwood J."/>
            <person name="Reid I."/>
            <person name="Ishmael N."/>
            <person name="John T."/>
            <person name="Darmond C."/>
            <person name="Moisan M.-C."/>
            <person name="Henrissat B."/>
            <person name="Coutinho P.M."/>
            <person name="Lombard V."/>
            <person name="Natvig D.O."/>
            <person name="Lindquist E."/>
            <person name="Schmutz J."/>
            <person name="Lucas S."/>
            <person name="Harris P."/>
            <person name="Powlowski J."/>
            <person name="Bellemare A."/>
            <person name="Taylor D."/>
            <person name="Butler G."/>
            <person name="de Vries R.P."/>
            <person name="Allijn I.E."/>
            <person name="van den Brink J."/>
            <person name="Ushinsky S."/>
            <person name="Storms R."/>
            <person name="Powell A.J."/>
            <person name="Paulsen I.T."/>
            <person name="Elbourne L.D.H."/>
            <person name="Baker S.E."/>
            <person name="Magnuson J."/>
            <person name="LaBoissiere S."/>
            <person name="Clutterbuck A.J."/>
            <person name="Martinez D."/>
            <person name="Wogulis M."/>
            <person name="de Leon A.L."/>
            <person name="Rey M.W."/>
            <person name="Tsang A."/>
        </authorList>
    </citation>
    <scope>NUCLEOTIDE SEQUENCE [LARGE SCALE GENOMIC DNA]</scope>
    <source>
        <strain evidence="4">ATCC 42464 / BCRC 31852 / DSM 1799</strain>
    </source>
</reference>
<dbReference type="InParanoid" id="G2QJG1"/>
<dbReference type="Proteomes" id="UP000007322">
    <property type="component" value="Chromosome 5"/>
</dbReference>
<dbReference type="HOGENOM" id="CLU_076146_0_0_1"/>
<dbReference type="InterPro" id="IPR011009">
    <property type="entry name" value="Kinase-like_dom_sf"/>
</dbReference>
<dbReference type="EMBL" id="CP003006">
    <property type="protein sequence ID" value="AEO59718.1"/>
    <property type="molecule type" value="Genomic_DNA"/>
</dbReference>
<feature type="region of interest" description="Disordered" evidence="1">
    <location>
        <begin position="308"/>
        <end position="345"/>
    </location>
</feature>
<gene>
    <name evidence="3" type="ORF">MYCTH_103628</name>
</gene>
<proteinExistence type="predicted"/>
<dbReference type="OMA" id="ADHEEYE"/>
<dbReference type="PROSITE" id="PS50011">
    <property type="entry name" value="PROTEIN_KINASE_DOM"/>
    <property type="match status" value="1"/>
</dbReference>
<dbReference type="RefSeq" id="XP_003664963.1">
    <property type="nucleotide sequence ID" value="XM_003664915.1"/>
</dbReference>
<dbReference type="OrthoDB" id="5979581at2759"/>
<dbReference type="VEuPathDB" id="FungiDB:MYCTH_103628"/>
<dbReference type="STRING" id="573729.G2QJG1"/>
<dbReference type="GO" id="GO:0004674">
    <property type="term" value="F:protein serine/threonine kinase activity"/>
    <property type="evidence" value="ECO:0007669"/>
    <property type="project" value="TreeGrafter"/>
</dbReference>
<dbReference type="GO" id="GO:0005737">
    <property type="term" value="C:cytoplasm"/>
    <property type="evidence" value="ECO:0007669"/>
    <property type="project" value="TreeGrafter"/>
</dbReference>
<dbReference type="eggNOG" id="KOG0663">
    <property type="taxonomic scope" value="Eukaryota"/>
</dbReference>
<organism evidence="3 4">
    <name type="scientific">Thermothelomyces thermophilus (strain ATCC 42464 / BCRC 31852 / DSM 1799)</name>
    <name type="common">Sporotrichum thermophile</name>
    <dbReference type="NCBI Taxonomy" id="573729"/>
    <lineage>
        <taxon>Eukaryota</taxon>
        <taxon>Fungi</taxon>
        <taxon>Dikarya</taxon>
        <taxon>Ascomycota</taxon>
        <taxon>Pezizomycotina</taxon>
        <taxon>Sordariomycetes</taxon>
        <taxon>Sordariomycetidae</taxon>
        <taxon>Sordariales</taxon>
        <taxon>Chaetomiaceae</taxon>
        <taxon>Thermothelomyces</taxon>
    </lineage>
</organism>
<dbReference type="GO" id="GO:0005634">
    <property type="term" value="C:nucleus"/>
    <property type="evidence" value="ECO:0007669"/>
    <property type="project" value="TreeGrafter"/>
</dbReference>
<dbReference type="Pfam" id="PF00069">
    <property type="entry name" value="Pkinase"/>
    <property type="match status" value="1"/>
</dbReference>
<dbReference type="GO" id="GO:0044773">
    <property type="term" value="P:mitotic DNA damage checkpoint signaling"/>
    <property type="evidence" value="ECO:0007669"/>
    <property type="project" value="TreeGrafter"/>
</dbReference>
<name>G2QJG1_THET4</name>
<evidence type="ECO:0000259" key="2">
    <source>
        <dbReference type="PROSITE" id="PS50011"/>
    </source>
</evidence>